<protein>
    <submittedName>
        <fullName evidence="6">HTH domain-containing protein</fullName>
    </submittedName>
</protein>
<dbReference type="Pfam" id="PF08279">
    <property type="entry name" value="HTH_11"/>
    <property type="match status" value="1"/>
</dbReference>
<dbReference type="InterPro" id="IPR007737">
    <property type="entry name" value="Mga_HTH"/>
</dbReference>
<dbReference type="Gene3D" id="1.10.10.10">
    <property type="entry name" value="Winged helix-like DNA-binding domain superfamily/Winged helix DNA-binding domain"/>
    <property type="match status" value="1"/>
</dbReference>
<dbReference type="AlphaFoldDB" id="A0A1H9AUM2"/>
<evidence type="ECO:0000259" key="3">
    <source>
        <dbReference type="Pfam" id="PF05043"/>
    </source>
</evidence>
<dbReference type="OrthoDB" id="1711164at2"/>
<feature type="domain" description="M protein trans-acting positive regulator (MGA) PRD" evidence="4">
    <location>
        <begin position="175"/>
        <end position="393"/>
    </location>
</feature>
<keyword evidence="2" id="KW-0804">Transcription</keyword>
<accession>A0A1H9AUM2</accession>
<dbReference type="InterPro" id="IPR036388">
    <property type="entry name" value="WH-like_DNA-bd_sf"/>
</dbReference>
<evidence type="ECO:0000313" key="6">
    <source>
        <dbReference type="EMBL" id="SEP80235.1"/>
    </source>
</evidence>
<evidence type="ECO:0000313" key="7">
    <source>
        <dbReference type="Proteomes" id="UP000198833"/>
    </source>
</evidence>
<keyword evidence="1" id="KW-0805">Transcription regulation</keyword>
<dbReference type="EMBL" id="FOEN01000002">
    <property type="protein sequence ID" value="SEP80235.1"/>
    <property type="molecule type" value="Genomic_DNA"/>
</dbReference>
<evidence type="ECO:0000256" key="2">
    <source>
        <dbReference type="ARBA" id="ARBA00023163"/>
    </source>
</evidence>
<dbReference type="InterPro" id="IPR013236">
    <property type="entry name" value="Mga_PRD_dom"/>
</dbReference>
<dbReference type="RefSeq" id="WP_159428820.1">
    <property type="nucleotide sequence ID" value="NZ_CP149446.1"/>
</dbReference>
<dbReference type="Pfam" id="PF08270">
    <property type="entry name" value="PRD_Mga"/>
    <property type="match status" value="1"/>
</dbReference>
<dbReference type="Pfam" id="PF05043">
    <property type="entry name" value="Mga"/>
    <property type="match status" value="1"/>
</dbReference>
<name>A0A1H9AUM2_9LACT</name>
<evidence type="ECO:0000259" key="4">
    <source>
        <dbReference type="Pfam" id="PF08270"/>
    </source>
</evidence>
<dbReference type="InterPro" id="IPR036390">
    <property type="entry name" value="WH_DNA-bd_sf"/>
</dbReference>
<organism evidence="6 7">
    <name type="scientific">Ignavigranum ruoffiae</name>
    <dbReference type="NCBI Taxonomy" id="89093"/>
    <lineage>
        <taxon>Bacteria</taxon>
        <taxon>Bacillati</taxon>
        <taxon>Bacillota</taxon>
        <taxon>Bacilli</taxon>
        <taxon>Lactobacillales</taxon>
        <taxon>Aerococcaceae</taxon>
        <taxon>Ignavigranum</taxon>
    </lineage>
</organism>
<dbReference type="STRING" id="89093.SAMN04488558_10281"/>
<evidence type="ECO:0000259" key="5">
    <source>
        <dbReference type="Pfam" id="PF08279"/>
    </source>
</evidence>
<dbReference type="SUPFAM" id="SSF46785">
    <property type="entry name" value="Winged helix' DNA-binding domain"/>
    <property type="match status" value="1"/>
</dbReference>
<sequence>MRYMLSKSKLRMVELVDFLYPQQDWLTIKEIADHFGCSERTIKKDLALIRNQSQEIYTESSSEGIRLHVAENHGIESFYRQIFANDYVYTLLEYLLIHGETTIEKLSEDLFISVPTLYRLTHQANETLSRNFEVKIQTSPFSLVGDEKTIRFIIAQYYTEAYPSYQWPFEYLDEHFLEEFLIFLSHHCQIKLTFADLRALKLSTAVYLYRHFDQHIANWHIDQDKSDDYYHSLMMDYRFRNLQVEFEQRYQITFNQKTFEDLFGPYLHPLYFLSFRDWQQERKYSPLAEKSYQFLSHWLTDLARQFEIPLENKDLIMLKLHNTLQTEGIETRAIFLMSNRKQQFCQLIKDKDIEFYHKIHQGILEYRQLFHKNDNIQIVYHMIYLVYITWTNLFTHLANRKKPINALILSDFDQGHTLLIQNIIYHHFANRLVTHAYQSLDIKESILQEYDIIIANFHIPHTNHPRIICVDCVPTKSDLVWVNQMIEQVHEERDRNVKAQNFLHIIE</sequence>
<reference evidence="6 7" key="1">
    <citation type="submission" date="2016-10" db="EMBL/GenBank/DDBJ databases">
        <authorList>
            <person name="de Groot N.N."/>
        </authorList>
    </citation>
    <scope>NUCLEOTIDE SEQUENCE [LARGE SCALE GENOMIC DNA]</scope>
    <source>
        <strain evidence="6 7">DSM 15695</strain>
    </source>
</reference>
<dbReference type="PANTHER" id="PTHR30185:SF18">
    <property type="entry name" value="TRANSCRIPTIONAL REGULATOR MTLR"/>
    <property type="match status" value="1"/>
</dbReference>
<keyword evidence="7" id="KW-1185">Reference proteome</keyword>
<feature type="domain" description="Helix-turn-helix type 11" evidence="5">
    <location>
        <begin position="16"/>
        <end position="65"/>
    </location>
</feature>
<dbReference type="Proteomes" id="UP000198833">
    <property type="component" value="Unassembled WGS sequence"/>
</dbReference>
<dbReference type="InterPro" id="IPR013196">
    <property type="entry name" value="HTH_11"/>
</dbReference>
<proteinExistence type="predicted"/>
<dbReference type="Gene3D" id="3.40.50.2300">
    <property type="match status" value="1"/>
</dbReference>
<dbReference type="InterPro" id="IPR050661">
    <property type="entry name" value="BglG_antiterminators"/>
</dbReference>
<feature type="domain" description="Mga helix-turn-helix" evidence="3">
    <location>
        <begin position="75"/>
        <end position="158"/>
    </location>
</feature>
<gene>
    <name evidence="6" type="ORF">SAMN04488558_10281</name>
</gene>
<dbReference type="PANTHER" id="PTHR30185">
    <property type="entry name" value="CRYPTIC BETA-GLUCOSIDE BGL OPERON ANTITERMINATOR"/>
    <property type="match status" value="1"/>
</dbReference>
<evidence type="ECO:0000256" key="1">
    <source>
        <dbReference type="ARBA" id="ARBA00023015"/>
    </source>
</evidence>